<comment type="caution">
    <text evidence="1">The sequence shown here is derived from an EMBL/GenBank/DDBJ whole genome shotgun (WGS) entry which is preliminary data.</text>
</comment>
<evidence type="ECO:0000313" key="2">
    <source>
        <dbReference type="Proteomes" id="UP000179840"/>
    </source>
</evidence>
<reference evidence="1 2" key="1">
    <citation type="submission" date="2015-06" db="EMBL/GenBank/DDBJ databases">
        <title>Draft genome sequencing of a biphenyl-degrading bacterium, Janthinobacterium lividum MEG1.</title>
        <authorList>
            <person name="Shimodaira J."/>
            <person name="Hatta T."/>
        </authorList>
    </citation>
    <scope>NUCLEOTIDE SEQUENCE [LARGE SCALE GENOMIC DNA]</scope>
    <source>
        <strain evidence="1 2">MEG1</strain>
    </source>
</reference>
<dbReference type="Proteomes" id="UP000179840">
    <property type="component" value="Unassembled WGS sequence"/>
</dbReference>
<gene>
    <name evidence="1" type="ORF">AKG95_19280</name>
</gene>
<evidence type="ECO:0000313" key="1">
    <source>
        <dbReference type="EMBL" id="OHV95328.1"/>
    </source>
</evidence>
<dbReference type="RefSeq" id="WP_071078538.1">
    <property type="nucleotide sequence ID" value="NZ_LFKP01000010.1"/>
</dbReference>
<name>A0A1S1U589_9BURK</name>
<protein>
    <submittedName>
        <fullName evidence="1">Uncharacterized protein</fullName>
    </submittedName>
</protein>
<sequence>MAKYVAENSTYPTIGAVLAFIAVRSGLVSATDDDPLYERLKPFVREQKGKDFAELEFVLDVLQRRLEGRLAPPEVGNLTFVFFRRFLERYKSLIQAGRASVFGRDHFMNEILIPKFFVPYAAFILRELSRVPFDFFDLDQLLRSDAPLRVMLEIPLKAKSKDWNHLAELYEGKHLVRGEGEPEHDIDDKRKLIRRWGSGDATPDLTICLALLDGLDWAKYSGFVFWVWIARFLQKIDKSHRVLVADAVRLNEPLPDVHQFSKEITNENDAIGRMSIRQDAVVVLRNLSALLFYDTYRNFGDKARVEGLLADVRLLVEGKDHIKYYVTWLEAKYWLYCRDYNRALEKYEQAFYEGMYGDSQAEKMILPQWAAVAQKQNAKSALKRIDSRMKFLRIYPNGLGADGVAAMRLEAFRTNFGAGRHFIECF</sequence>
<proteinExistence type="predicted"/>
<dbReference type="EMBL" id="LFKP01000010">
    <property type="protein sequence ID" value="OHV95328.1"/>
    <property type="molecule type" value="Genomic_DNA"/>
</dbReference>
<organism evidence="1 2">
    <name type="scientific">Janthinobacterium lividum</name>
    <dbReference type="NCBI Taxonomy" id="29581"/>
    <lineage>
        <taxon>Bacteria</taxon>
        <taxon>Pseudomonadati</taxon>
        <taxon>Pseudomonadota</taxon>
        <taxon>Betaproteobacteria</taxon>
        <taxon>Burkholderiales</taxon>
        <taxon>Oxalobacteraceae</taxon>
        <taxon>Janthinobacterium</taxon>
    </lineage>
</organism>
<accession>A0A1S1U589</accession>
<dbReference type="AlphaFoldDB" id="A0A1S1U589"/>